<evidence type="ECO:0000256" key="1">
    <source>
        <dbReference type="SAM" id="MobiDB-lite"/>
    </source>
</evidence>
<dbReference type="Proteomes" id="UP000683000">
    <property type="component" value="Unassembled WGS sequence"/>
</dbReference>
<evidence type="ECO:0000313" key="3">
    <source>
        <dbReference type="Proteomes" id="UP000683000"/>
    </source>
</evidence>
<dbReference type="EMBL" id="JAGFBS010000006">
    <property type="protein sequence ID" value="KAG6378453.1"/>
    <property type="molecule type" value="Genomic_DNA"/>
</dbReference>
<reference evidence="2" key="1">
    <citation type="submission" date="2021-03" db="EMBL/GenBank/DDBJ databases">
        <title>Evolutionary innovations through gain and loss of genes in the ectomycorrhizal Boletales.</title>
        <authorList>
            <person name="Wu G."/>
            <person name="Miyauchi S."/>
            <person name="Morin E."/>
            <person name="Yang Z.-L."/>
            <person name="Xu J."/>
            <person name="Martin F.M."/>
        </authorList>
    </citation>
    <scope>NUCLEOTIDE SEQUENCE</scope>
    <source>
        <strain evidence="2">BR01</strain>
    </source>
</reference>
<feature type="region of interest" description="Disordered" evidence="1">
    <location>
        <begin position="113"/>
        <end position="135"/>
    </location>
</feature>
<feature type="region of interest" description="Disordered" evidence="1">
    <location>
        <begin position="1"/>
        <end position="45"/>
    </location>
</feature>
<sequence>MEDTQPNEVRLSRKGFTNIPRVRPVHSSHDSRLSKRPRWQTPLPSTGTINAHVHQLVELHLPRECHKGAPGSHSARKKWIEDQKYRLWTNRHLSVVSFRYLDHDNSVQFSCRTQQASQPTGHHARGYSQPQVLLPPTSHHVDAQLGTESVCSTRHAPSGVKGYHTSVAQSSEPGPSRIRPASHTFVGLRGHPQRPYPVKREPVEPPMTEINLHPIQILHATPVPPQRAGVHTTLPAEDVIGLTLDHPGPVLEEHSARWSAFRSGYVDIFLPPVSNCSTISSPEVSIDQRLNPRSPHPNIHANDAVPVRSIRDHRAGGSLSDQFRQHRALEAARPSSTRSAVQEDEAEVLPSPPDYNPLIRDSTSVCGNLTLSLGPYDKPRRILHGHNFTYVVTAHGTIDQGDPIIILGHAREQNQIAFLSLDHGQVSRHVTLHRDWNTAKKPGVSAMTSLMSPLKFASGGYDHRVHLWDIAQDLSGASGVELAIKHTSLIHSLLPVMDTSHKLVSVGADCDVPIYDMSAERVEQTLKTSCTPYHAHKIDSRSCTLLEVT</sequence>
<dbReference type="OrthoDB" id="1897642at2759"/>
<evidence type="ECO:0000313" key="2">
    <source>
        <dbReference type="EMBL" id="KAG6378453.1"/>
    </source>
</evidence>
<feature type="region of interest" description="Disordered" evidence="1">
    <location>
        <begin position="328"/>
        <end position="354"/>
    </location>
</feature>
<feature type="region of interest" description="Disordered" evidence="1">
    <location>
        <begin position="154"/>
        <end position="179"/>
    </location>
</feature>
<dbReference type="SUPFAM" id="SSF50978">
    <property type="entry name" value="WD40 repeat-like"/>
    <property type="match status" value="1"/>
</dbReference>
<organism evidence="2 3">
    <name type="scientific">Boletus reticuloceps</name>
    <dbReference type="NCBI Taxonomy" id="495285"/>
    <lineage>
        <taxon>Eukaryota</taxon>
        <taxon>Fungi</taxon>
        <taxon>Dikarya</taxon>
        <taxon>Basidiomycota</taxon>
        <taxon>Agaricomycotina</taxon>
        <taxon>Agaricomycetes</taxon>
        <taxon>Agaricomycetidae</taxon>
        <taxon>Boletales</taxon>
        <taxon>Boletineae</taxon>
        <taxon>Boletaceae</taxon>
        <taxon>Boletoideae</taxon>
        <taxon>Boletus</taxon>
    </lineage>
</organism>
<dbReference type="InterPro" id="IPR036322">
    <property type="entry name" value="WD40_repeat_dom_sf"/>
</dbReference>
<protein>
    <submittedName>
        <fullName evidence="2">Uncharacterized protein</fullName>
    </submittedName>
</protein>
<keyword evidence="3" id="KW-1185">Reference proteome</keyword>
<name>A0A8I3ACI7_9AGAM</name>
<dbReference type="Gene3D" id="2.130.10.10">
    <property type="entry name" value="YVTN repeat-like/Quinoprotein amine dehydrogenase"/>
    <property type="match status" value="1"/>
</dbReference>
<proteinExistence type="predicted"/>
<dbReference type="AlphaFoldDB" id="A0A8I3ACI7"/>
<comment type="caution">
    <text evidence="2">The sequence shown here is derived from an EMBL/GenBank/DDBJ whole genome shotgun (WGS) entry which is preliminary data.</text>
</comment>
<gene>
    <name evidence="2" type="ORF">JVT61DRAFT_12708</name>
</gene>
<dbReference type="InterPro" id="IPR015943">
    <property type="entry name" value="WD40/YVTN_repeat-like_dom_sf"/>
</dbReference>
<accession>A0A8I3ACI7</accession>